<evidence type="ECO:0000313" key="2">
    <source>
        <dbReference type="EMBL" id="MFC6715093.1"/>
    </source>
</evidence>
<proteinExistence type="predicted"/>
<gene>
    <name evidence="2" type="ORF">ACFQBT_15280</name>
</gene>
<dbReference type="RefSeq" id="WP_377823941.1">
    <property type="nucleotide sequence ID" value="NZ_JBHSWJ010000002.1"/>
</dbReference>
<name>A0ABW2AVU5_9MICO</name>
<protein>
    <recommendedName>
        <fullName evidence="4">GAF domain-containing protein</fullName>
    </recommendedName>
</protein>
<keyword evidence="3" id="KW-1185">Reference proteome</keyword>
<keyword evidence="1" id="KW-0472">Membrane</keyword>
<feature type="transmembrane region" description="Helical" evidence="1">
    <location>
        <begin position="31"/>
        <end position="54"/>
    </location>
</feature>
<sequence length="279" mass="30071">MSESNSSAGGGWAIQLTIDERLARRRRPWSWLLPLVVVLLPIVGTFLLTLGQGFSNEGDWTAAAIGLLLMSAAGVLQWQMQAADHRLDELEASEADRLRVTVKDALQPLASVIADIPTLTPGKRKERTRGAAQAAVGALILLFRNVERLRAVVYVIDDFDPAVPDARKTMSAVAHQGRGETPRPFETGTNRGDLAFKMIEEARSVFVPDLDLVDPPDYAGTRVGYGTFISAAITGANTGYGMVTVDAPHANDLTGTDREIVILVAHLLAIAYSITDSKP</sequence>
<keyword evidence="1" id="KW-0812">Transmembrane</keyword>
<evidence type="ECO:0000313" key="3">
    <source>
        <dbReference type="Proteomes" id="UP001596356"/>
    </source>
</evidence>
<dbReference type="Proteomes" id="UP001596356">
    <property type="component" value="Unassembled WGS sequence"/>
</dbReference>
<accession>A0ABW2AVU5</accession>
<feature type="transmembrane region" description="Helical" evidence="1">
    <location>
        <begin position="60"/>
        <end position="78"/>
    </location>
</feature>
<comment type="caution">
    <text evidence="2">The sequence shown here is derived from an EMBL/GenBank/DDBJ whole genome shotgun (WGS) entry which is preliminary data.</text>
</comment>
<reference evidence="3" key="1">
    <citation type="journal article" date="2019" name="Int. J. Syst. Evol. Microbiol.">
        <title>The Global Catalogue of Microorganisms (GCM) 10K type strain sequencing project: providing services to taxonomists for standard genome sequencing and annotation.</title>
        <authorList>
            <consortium name="The Broad Institute Genomics Platform"/>
            <consortium name="The Broad Institute Genome Sequencing Center for Infectious Disease"/>
            <person name="Wu L."/>
            <person name="Ma J."/>
        </authorList>
    </citation>
    <scope>NUCLEOTIDE SEQUENCE [LARGE SCALE GENOMIC DNA]</scope>
    <source>
        <strain evidence="3">NBRC 106593</strain>
    </source>
</reference>
<dbReference type="EMBL" id="JBHSWJ010000002">
    <property type="protein sequence ID" value="MFC6715093.1"/>
    <property type="molecule type" value="Genomic_DNA"/>
</dbReference>
<keyword evidence="1" id="KW-1133">Transmembrane helix</keyword>
<evidence type="ECO:0008006" key="4">
    <source>
        <dbReference type="Google" id="ProtNLM"/>
    </source>
</evidence>
<evidence type="ECO:0000256" key="1">
    <source>
        <dbReference type="SAM" id="Phobius"/>
    </source>
</evidence>
<organism evidence="2 3">
    <name type="scientific">Branchiibius cervicis</name>
    <dbReference type="NCBI Taxonomy" id="908252"/>
    <lineage>
        <taxon>Bacteria</taxon>
        <taxon>Bacillati</taxon>
        <taxon>Actinomycetota</taxon>
        <taxon>Actinomycetes</taxon>
        <taxon>Micrococcales</taxon>
        <taxon>Dermacoccaceae</taxon>
        <taxon>Branchiibius</taxon>
    </lineage>
</organism>